<evidence type="ECO:0000256" key="2">
    <source>
        <dbReference type="ARBA" id="ARBA00022737"/>
    </source>
</evidence>
<dbReference type="SMART" id="SM00320">
    <property type="entry name" value="WD40"/>
    <property type="match status" value="3"/>
</dbReference>
<evidence type="ECO:0000256" key="3">
    <source>
        <dbReference type="PROSITE-ProRule" id="PRU00221"/>
    </source>
</evidence>
<evidence type="ECO:0000313" key="5">
    <source>
        <dbReference type="Proteomes" id="UP001648503"/>
    </source>
</evidence>
<sequence>MAVCVNRVIHIWDIETYILKNSFEKPGRSSHNGAVLSCCINLVGGLLATCGNDKCITVWSVEKGKGPKTIDAHKGAIYQVEFSADSGYIYSSSDDGHVLKWDWRAGTFLSTCMRHPSAVRSFDFNFGSPDIVVCGRADGHITVWNVQSALRIDNIMPDPEWMHSKMESNLLAWSDSEKNHSAWNGQTPMVEKLLSNAALEHTHTPNTCRARSRQLRKFKTINQPELQDSLGFPFSNIRKRNILSILVVIGLDHKIVKDQVFNPRLFRKLSSFANEPKIEQIMRSQSHRHARNPISIVVIATNRIFLHQTNSSSSYTVLSWYLQKIDKSATQIHRITLENDNCSVHWIQYHDRLVKMLDKTYRP</sequence>
<feature type="repeat" description="WD" evidence="3">
    <location>
        <begin position="70"/>
        <end position="111"/>
    </location>
</feature>
<reference evidence="4 5" key="1">
    <citation type="submission" date="2021-02" db="EMBL/GenBank/DDBJ databases">
        <title>Variation within the Batrachochytrium salamandrivorans European outbreak.</title>
        <authorList>
            <person name="Kelly M."/>
            <person name="Pasmans F."/>
            <person name="Shea T.P."/>
            <person name="Munoz J.F."/>
            <person name="Carranza S."/>
            <person name="Cuomo C.A."/>
            <person name="Martel A."/>
        </authorList>
    </citation>
    <scope>NUCLEOTIDE SEQUENCE [LARGE SCALE GENOMIC DNA]</scope>
    <source>
        <strain evidence="4 5">AMFP18/2</strain>
    </source>
</reference>
<protein>
    <recommendedName>
        <fullName evidence="6">Anaphase-promoting complex subunit 4 WD40 domain-containing protein</fullName>
    </recommendedName>
</protein>
<accession>A0ABQ8FCB9</accession>
<dbReference type="PANTHER" id="PTHR19848">
    <property type="entry name" value="WD40 REPEAT PROTEIN"/>
    <property type="match status" value="1"/>
</dbReference>
<organism evidence="4 5">
    <name type="scientific">Batrachochytrium salamandrivorans</name>
    <dbReference type="NCBI Taxonomy" id="1357716"/>
    <lineage>
        <taxon>Eukaryota</taxon>
        <taxon>Fungi</taxon>
        <taxon>Fungi incertae sedis</taxon>
        <taxon>Chytridiomycota</taxon>
        <taxon>Chytridiomycota incertae sedis</taxon>
        <taxon>Chytridiomycetes</taxon>
        <taxon>Rhizophydiales</taxon>
        <taxon>Rhizophydiales incertae sedis</taxon>
        <taxon>Batrachochytrium</taxon>
    </lineage>
</organism>
<dbReference type="EMBL" id="JAFCIX010000271">
    <property type="protein sequence ID" value="KAH6595812.1"/>
    <property type="molecule type" value="Genomic_DNA"/>
</dbReference>
<dbReference type="SUPFAM" id="SSF50978">
    <property type="entry name" value="WD40 repeat-like"/>
    <property type="match status" value="1"/>
</dbReference>
<keyword evidence="2" id="KW-0677">Repeat</keyword>
<keyword evidence="5" id="KW-1185">Reference proteome</keyword>
<dbReference type="InterPro" id="IPR015943">
    <property type="entry name" value="WD40/YVTN_repeat-like_dom_sf"/>
</dbReference>
<evidence type="ECO:0000256" key="1">
    <source>
        <dbReference type="ARBA" id="ARBA00022574"/>
    </source>
</evidence>
<dbReference type="Gene3D" id="2.130.10.10">
    <property type="entry name" value="YVTN repeat-like/Quinoprotein amine dehydrogenase"/>
    <property type="match status" value="1"/>
</dbReference>
<feature type="repeat" description="WD" evidence="3">
    <location>
        <begin position="28"/>
        <end position="69"/>
    </location>
</feature>
<evidence type="ECO:0008006" key="6">
    <source>
        <dbReference type="Google" id="ProtNLM"/>
    </source>
</evidence>
<comment type="caution">
    <text evidence="4">The sequence shown here is derived from an EMBL/GenBank/DDBJ whole genome shotgun (WGS) entry which is preliminary data.</text>
</comment>
<proteinExistence type="predicted"/>
<dbReference type="PANTHER" id="PTHR19848:SF8">
    <property type="entry name" value="F-BOX AND WD REPEAT DOMAIN CONTAINING 7"/>
    <property type="match status" value="1"/>
</dbReference>
<dbReference type="Proteomes" id="UP001648503">
    <property type="component" value="Unassembled WGS sequence"/>
</dbReference>
<dbReference type="PROSITE" id="PS50082">
    <property type="entry name" value="WD_REPEATS_2"/>
    <property type="match status" value="2"/>
</dbReference>
<dbReference type="Pfam" id="PF00400">
    <property type="entry name" value="WD40"/>
    <property type="match status" value="3"/>
</dbReference>
<dbReference type="InterPro" id="IPR001680">
    <property type="entry name" value="WD40_rpt"/>
</dbReference>
<keyword evidence="1 3" id="KW-0853">WD repeat</keyword>
<dbReference type="PROSITE" id="PS50294">
    <property type="entry name" value="WD_REPEATS_REGION"/>
    <property type="match status" value="1"/>
</dbReference>
<name>A0ABQ8FCB9_9FUNG</name>
<gene>
    <name evidence="4" type="ORF">BASA50_005539</name>
</gene>
<dbReference type="InterPro" id="IPR036322">
    <property type="entry name" value="WD40_repeat_dom_sf"/>
</dbReference>
<evidence type="ECO:0000313" key="4">
    <source>
        <dbReference type="EMBL" id="KAH6595812.1"/>
    </source>
</evidence>